<dbReference type="PANTHER" id="PTHR11224:SF10">
    <property type="entry name" value="IP09428P-RELATED"/>
    <property type="match status" value="1"/>
</dbReference>
<reference evidence="13 14" key="1">
    <citation type="journal article" date="2016" name="Genome Biol. Evol.">
        <title>Gene Family Evolution Reflects Adaptation to Soil Environmental Stressors in the Genome of the Collembolan Orchesella cincta.</title>
        <authorList>
            <person name="Faddeeva-Vakhrusheva A."/>
            <person name="Derks M.F."/>
            <person name="Anvar S.Y."/>
            <person name="Agamennone V."/>
            <person name="Suring W."/>
            <person name="Smit S."/>
            <person name="van Straalen N.M."/>
            <person name="Roelofs D."/>
        </authorList>
    </citation>
    <scope>NUCLEOTIDE SEQUENCE [LARGE SCALE GENOMIC DNA]</scope>
    <source>
        <tissue evidence="13">Mixed pool</tissue>
    </source>
</reference>
<dbReference type="Proteomes" id="UP000094527">
    <property type="component" value="Unassembled WGS sequence"/>
</dbReference>
<dbReference type="OMA" id="RTHVELC"/>
<dbReference type="OrthoDB" id="411372at2759"/>
<dbReference type="InterPro" id="IPR041367">
    <property type="entry name" value="Znf-CCCH_4"/>
</dbReference>
<feature type="zinc finger region" description="C3H1-type" evidence="9">
    <location>
        <begin position="270"/>
        <end position="299"/>
    </location>
</feature>
<dbReference type="EC" id="2.3.2.27" evidence="2"/>
<dbReference type="GO" id="GO:0061630">
    <property type="term" value="F:ubiquitin protein ligase activity"/>
    <property type="evidence" value="ECO:0007669"/>
    <property type="project" value="UniProtKB-EC"/>
</dbReference>
<comment type="caution">
    <text evidence="13">The sequence shown here is derived from an EMBL/GenBank/DDBJ whole genome shotgun (WGS) entry which is preliminary data.</text>
</comment>
<gene>
    <name evidence="13" type="ORF">Ocin01_17745</name>
</gene>
<dbReference type="InterPro" id="IPR000571">
    <property type="entry name" value="Znf_CCCH"/>
</dbReference>
<dbReference type="FunFam" id="3.30.40.10:FF:000117">
    <property type="entry name" value="Probable E3 ubiquitin-protein ligase makorin-1"/>
    <property type="match status" value="1"/>
</dbReference>
<dbReference type="PROSITE" id="PS00518">
    <property type="entry name" value="ZF_RING_1"/>
    <property type="match status" value="1"/>
</dbReference>
<dbReference type="PROSITE" id="PS50089">
    <property type="entry name" value="ZF_RING_2"/>
    <property type="match status" value="1"/>
</dbReference>
<feature type="region of interest" description="Disordered" evidence="10">
    <location>
        <begin position="1"/>
        <end position="86"/>
    </location>
</feature>
<evidence type="ECO:0000256" key="4">
    <source>
        <dbReference type="ARBA" id="ARBA00022723"/>
    </source>
</evidence>
<dbReference type="Pfam" id="PF14608">
    <property type="entry name" value="zf-CCCH_2"/>
    <property type="match status" value="1"/>
</dbReference>
<accession>A0A1D2M7I1</accession>
<dbReference type="InterPro" id="IPR045072">
    <property type="entry name" value="MKRN-like"/>
</dbReference>
<dbReference type="AlphaFoldDB" id="A0A1D2M7I1"/>
<dbReference type="GO" id="GO:0008270">
    <property type="term" value="F:zinc ion binding"/>
    <property type="evidence" value="ECO:0007669"/>
    <property type="project" value="UniProtKB-KW"/>
</dbReference>
<keyword evidence="4 9" id="KW-0479">Metal-binding</keyword>
<sequence length="377" mass="43102">MEMENSNRRSSRNVFGGDFKSKSRSRSKEKINSSIKSSPTVRPQSTFKPPENWADAPEFVPSWLAANSDADKTKNETTTTSSTKPRSYAAVVGTAHATEGNANNVTANNGAKLNYWEEWCPFHVLGECRYGEQCVMIHGVKCDYCGEFRLHPTDVLQRDKHIKECIEEHEKDMELSFAVARSLDKTCGICYENVMAKEPASEQRFGILPSCNHCFCLSCLRRWRQARQFENKIIRACPECRVTSDFVCPSRYWVENKEDKDKLIGCYKIALGQKPCRYYRNGEGQCPFGNKCFYLHALPTGQIVDVGPPRRIIGAEGRVPGSGQNTSLWDYMEDWELQWMDIEEIMEILELGDGTVSELLEDLDVVDDTFDYWRRSQ</sequence>
<dbReference type="SUPFAM" id="SSF57850">
    <property type="entry name" value="RING/U-box"/>
    <property type="match status" value="1"/>
</dbReference>
<organism evidence="13 14">
    <name type="scientific">Orchesella cincta</name>
    <name type="common">Springtail</name>
    <name type="synonym">Podura cincta</name>
    <dbReference type="NCBI Taxonomy" id="48709"/>
    <lineage>
        <taxon>Eukaryota</taxon>
        <taxon>Metazoa</taxon>
        <taxon>Ecdysozoa</taxon>
        <taxon>Arthropoda</taxon>
        <taxon>Hexapoda</taxon>
        <taxon>Collembola</taxon>
        <taxon>Entomobryomorpha</taxon>
        <taxon>Entomobryoidea</taxon>
        <taxon>Orchesellidae</taxon>
        <taxon>Orchesellinae</taxon>
        <taxon>Orchesella</taxon>
    </lineage>
</organism>
<dbReference type="InterPro" id="IPR013083">
    <property type="entry name" value="Znf_RING/FYVE/PHD"/>
</dbReference>
<evidence type="ECO:0000256" key="7">
    <source>
        <dbReference type="ARBA" id="ARBA00022786"/>
    </source>
</evidence>
<evidence type="ECO:0000256" key="3">
    <source>
        <dbReference type="ARBA" id="ARBA00022679"/>
    </source>
</evidence>
<protein>
    <recommendedName>
        <fullName evidence="2">RING-type E3 ubiquitin transferase</fullName>
        <ecNumber evidence="2">2.3.2.27</ecNumber>
    </recommendedName>
</protein>
<keyword evidence="3" id="KW-0808">Transferase</keyword>
<dbReference type="InterPro" id="IPR001841">
    <property type="entry name" value="Znf_RING"/>
</dbReference>
<keyword evidence="7" id="KW-0833">Ubl conjugation pathway</keyword>
<dbReference type="GO" id="GO:0000209">
    <property type="term" value="P:protein polyubiquitination"/>
    <property type="evidence" value="ECO:0007669"/>
    <property type="project" value="InterPro"/>
</dbReference>
<feature type="domain" description="RING-type" evidence="11">
    <location>
        <begin position="187"/>
        <end position="241"/>
    </location>
</feature>
<evidence type="ECO:0000256" key="10">
    <source>
        <dbReference type="SAM" id="MobiDB-lite"/>
    </source>
</evidence>
<dbReference type="Pfam" id="PF18044">
    <property type="entry name" value="zf-CCCH_4"/>
    <property type="match status" value="1"/>
</dbReference>
<evidence type="ECO:0000313" key="14">
    <source>
        <dbReference type="Proteomes" id="UP000094527"/>
    </source>
</evidence>
<dbReference type="SMART" id="SM00184">
    <property type="entry name" value="RING"/>
    <property type="match status" value="1"/>
</dbReference>
<dbReference type="Gene3D" id="3.30.40.10">
    <property type="entry name" value="Zinc/RING finger domain, C3HC4 (zinc finger)"/>
    <property type="match status" value="1"/>
</dbReference>
<keyword evidence="6 9" id="KW-0863">Zinc-finger</keyword>
<dbReference type="PANTHER" id="PTHR11224">
    <property type="entry name" value="MAKORIN-RELATED"/>
    <property type="match status" value="1"/>
</dbReference>
<evidence type="ECO:0000256" key="8">
    <source>
        <dbReference type="ARBA" id="ARBA00022833"/>
    </source>
</evidence>
<dbReference type="STRING" id="48709.A0A1D2M7I1"/>
<evidence type="ECO:0000256" key="1">
    <source>
        <dbReference type="ARBA" id="ARBA00000900"/>
    </source>
</evidence>
<comment type="catalytic activity">
    <reaction evidence="1">
        <text>S-ubiquitinyl-[E2 ubiquitin-conjugating enzyme]-L-cysteine + [acceptor protein]-L-lysine = [E2 ubiquitin-conjugating enzyme]-L-cysteine + N(6)-ubiquitinyl-[acceptor protein]-L-lysine.</text>
        <dbReference type="EC" id="2.3.2.27"/>
    </reaction>
</comment>
<dbReference type="EMBL" id="LJIJ01003050">
    <property type="protein sequence ID" value="ODM88937.1"/>
    <property type="molecule type" value="Genomic_DNA"/>
</dbReference>
<keyword evidence="8 9" id="KW-0862">Zinc</keyword>
<dbReference type="SMART" id="SM00356">
    <property type="entry name" value="ZnF_C3H1"/>
    <property type="match status" value="2"/>
</dbReference>
<evidence type="ECO:0000256" key="6">
    <source>
        <dbReference type="ARBA" id="ARBA00022771"/>
    </source>
</evidence>
<keyword evidence="5" id="KW-0677">Repeat</keyword>
<evidence type="ECO:0000313" key="13">
    <source>
        <dbReference type="EMBL" id="ODM88937.1"/>
    </source>
</evidence>
<evidence type="ECO:0000256" key="9">
    <source>
        <dbReference type="PROSITE-ProRule" id="PRU00723"/>
    </source>
</evidence>
<evidence type="ECO:0000259" key="11">
    <source>
        <dbReference type="PROSITE" id="PS50089"/>
    </source>
</evidence>
<name>A0A1D2M7I1_ORCCI</name>
<evidence type="ECO:0000259" key="12">
    <source>
        <dbReference type="PROSITE" id="PS50103"/>
    </source>
</evidence>
<evidence type="ECO:0000256" key="2">
    <source>
        <dbReference type="ARBA" id="ARBA00012483"/>
    </source>
</evidence>
<evidence type="ECO:0000256" key="5">
    <source>
        <dbReference type="ARBA" id="ARBA00022737"/>
    </source>
</evidence>
<dbReference type="InterPro" id="IPR017907">
    <property type="entry name" value="Znf_RING_CS"/>
</dbReference>
<feature type="domain" description="C3H1-type" evidence="12">
    <location>
        <begin position="270"/>
        <end position="299"/>
    </location>
</feature>
<keyword evidence="14" id="KW-1185">Reference proteome</keyword>
<proteinExistence type="predicted"/>
<dbReference type="PROSITE" id="PS50103">
    <property type="entry name" value="ZF_C3H1"/>
    <property type="match status" value="1"/>
</dbReference>